<name>A0AAD4AKK6_9GAMM</name>
<dbReference type="GO" id="GO:0008270">
    <property type="term" value="F:zinc ion binding"/>
    <property type="evidence" value="ECO:0007669"/>
    <property type="project" value="InterPro"/>
</dbReference>
<dbReference type="EMBL" id="AHBZ03000014">
    <property type="protein sequence ID" value="KAF7773946.1"/>
    <property type="molecule type" value="Genomic_DNA"/>
</dbReference>
<dbReference type="Proteomes" id="UP000016487">
    <property type="component" value="Unassembled WGS sequence"/>
</dbReference>
<organism evidence="3 4">
    <name type="scientific">Pseudoalteromonas citrea</name>
    <dbReference type="NCBI Taxonomy" id="43655"/>
    <lineage>
        <taxon>Bacteria</taxon>
        <taxon>Pseudomonadati</taxon>
        <taxon>Pseudomonadota</taxon>
        <taxon>Gammaproteobacteria</taxon>
        <taxon>Alteromonadales</taxon>
        <taxon>Pseudoalteromonadaceae</taxon>
        <taxon>Pseudoalteromonas</taxon>
    </lineage>
</organism>
<reference evidence="3" key="2">
    <citation type="submission" date="2015-03" db="EMBL/GenBank/DDBJ databases">
        <title>Genome sequence of Pseudoalteromonas citrea.</title>
        <authorList>
            <person name="Xie B.-B."/>
            <person name="Rong J.-C."/>
            <person name="Qin Q.-L."/>
            <person name="Zhang Y.-Z."/>
        </authorList>
    </citation>
    <scope>NUCLEOTIDE SEQUENCE</scope>
    <source>
        <strain evidence="3">DSM 8771</strain>
    </source>
</reference>
<evidence type="ECO:0000259" key="2">
    <source>
        <dbReference type="PROSITE" id="PS51046"/>
    </source>
</evidence>
<keyword evidence="1" id="KW-0479">Metal-binding</keyword>
<evidence type="ECO:0000313" key="3">
    <source>
        <dbReference type="EMBL" id="KAF7773946.1"/>
    </source>
</evidence>
<comment type="caution">
    <text evidence="3">The sequence shown here is derived from an EMBL/GenBank/DDBJ whole genome shotgun (WGS) entry which is preliminary data.</text>
</comment>
<accession>A0AAD4AKK6</accession>
<evidence type="ECO:0000313" key="4">
    <source>
        <dbReference type="Proteomes" id="UP000016487"/>
    </source>
</evidence>
<proteinExistence type="predicted"/>
<dbReference type="AlphaFoldDB" id="A0AAD4AKK6"/>
<gene>
    <name evidence="3" type="ORF">PCIT_a0298</name>
</gene>
<evidence type="ECO:0000256" key="1">
    <source>
        <dbReference type="ARBA" id="ARBA00022723"/>
    </source>
</evidence>
<sequence length="52" mass="5601">MKIKKIQLKTLTKNITLNDNQTQKVGGGIGAYSKNYGACYTSPAHCPTAIIC</sequence>
<protein>
    <recommendedName>
        <fullName evidence="2">GON domain-containing protein</fullName>
    </recommendedName>
</protein>
<reference evidence="3" key="1">
    <citation type="journal article" date="2012" name="J. Bacteriol.">
        <title>Genome sequences of type strains of seven species of the marine bacterium Pseudoalteromonas.</title>
        <authorList>
            <person name="Xie B.B."/>
            <person name="Shu Y.L."/>
            <person name="Qin Q.L."/>
            <person name="Rong J.C."/>
            <person name="Zhang X.Y."/>
            <person name="Chen X.L."/>
            <person name="Shi M."/>
            <person name="He H.L."/>
            <person name="Zhou B.C."/>
            <person name="Zhang Y.Z."/>
        </authorList>
    </citation>
    <scope>NUCLEOTIDE SEQUENCE</scope>
    <source>
        <strain evidence="3">DSM 8771</strain>
    </source>
</reference>
<feature type="domain" description="GON" evidence="2">
    <location>
        <begin position="1"/>
        <end position="52"/>
    </location>
</feature>
<dbReference type="PROSITE" id="PS51046">
    <property type="entry name" value="GON"/>
    <property type="match status" value="1"/>
</dbReference>
<dbReference type="RefSeq" id="WP_157592801.1">
    <property type="nucleotide sequence ID" value="NZ_AHBZ03000014.1"/>
</dbReference>
<dbReference type="InterPro" id="IPR012314">
    <property type="entry name" value="Pept_M12B_GON-ADAMTSs"/>
</dbReference>
<dbReference type="GO" id="GO:0004222">
    <property type="term" value="F:metalloendopeptidase activity"/>
    <property type="evidence" value="ECO:0007669"/>
    <property type="project" value="InterPro"/>
</dbReference>